<organism evidence="1">
    <name type="scientific">freshwater metagenome</name>
    <dbReference type="NCBI Taxonomy" id="449393"/>
    <lineage>
        <taxon>unclassified sequences</taxon>
        <taxon>metagenomes</taxon>
        <taxon>ecological metagenomes</taxon>
    </lineage>
</organism>
<dbReference type="EMBL" id="CAFBMX010000002">
    <property type="protein sequence ID" value="CAB4917617.1"/>
    <property type="molecule type" value="Genomic_DNA"/>
</dbReference>
<dbReference type="PANTHER" id="PTHR48228:SF5">
    <property type="entry name" value="ALPHA-METHYLACYL-COA RACEMASE"/>
    <property type="match status" value="1"/>
</dbReference>
<proteinExistence type="predicted"/>
<evidence type="ECO:0000313" key="1">
    <source>
        <dbReference type="EMBL" id="CAB4917617.1"/>
    </source>
</evidence>
<dbReference type="InterPro" id="IPR003673">
    <property type="entry name" value="CoA-Trfase_fam_III"/>
</dbReference>
<dbReference type="Pfam" id="PF02515">
    <property type="entry name" value="CoA_transf_3"/>
    <property type="match status" value="1"/>
</dbReference>
<sequence>MSLPLEGVRVLDMSRLLPGPFCSLLLADFGADVLKIEDMGIGDYARWAPPFHEGVEGGAGAAIFVGLNRNKRSLRVNLKAPEGKEIFLKLVAGADVVLDSFRPGVLERLGVGYEQMRAANPGIIHCAITGYGLDGPLRDRSGHDLNYLARIGLLGLGGDDGAPLVQSAAQIADIGGGGLMAAFGIMAALRERERSGEGQVVDISMADGALSWLTMLAANTLADGSVPRRGDLALGGGFLCYRPYPCADGHVALGALEPKFFQNFLAGVGREELAEHQFEGPGTPAHAELEAIFAARTRAEWAAFAEQHDCCLEPVLALDEALDSELVREREMVVEIAQPGAAAPVRTLGNPVKLSRTPGDVHRLHAPQLGEHTQDALRDAGYGEEEIAALLEQGVVGLPPEEQLGSFLT</sequence>
<gene>
    <name evidence="1" type="ORF">UFOPK3674_00329</name>
</gene>
<accession>A0A6J7H9B2</accession>
<dbReference type="InterPro" id="IPR050509">
    <property type="entry name" value="CoA-transferase_III"/>
</dbReference>
<dbReference type="Gene3D" id="3.40.50.10540">
    <property type="entry name" value="Crotonobetainyl-coa:carnitine coa-transferase, domain 1"/>
    <property type="match status" value="2"/>
</dbReference>
<dbReference type="InterPro" id="IPR023606">
    <property type="entry name" value="CoA-Trfase_III_dom_1_sf"/>
</dbReference>
<reference evidence="1" key="1">
    <citation type="submission" date="2020-05" db="EMBL/GenBank/DDBJ databases">
        <authorList>
            <person name="Chiriac C."/>
            <person name="Salcher M."/>
            <person name="Ghai R."/>
            <person name="Kavagutti S V."/>
        </authorList>
    </citation>
    <scope>NUCLEOTIDE SEQUENCE</scope>
</reference>
<dbReference type="SUPFAM" id="SSF89796">
    <property type="entry name" value="CoA-transferase family III (CaiB/BaiF)"/>
    <property type="match status" value="1"/>
</dbReference>
<dbReference type="GO" id="GO:0003824">
    <property type="term" value="F:catalytic activity"/>
    <property type="evidence" value="ECO:0007669"/>
    <property type="project" value="InterPro"/>
</dbReference>
<name>A0A6J7H9B2_9ZZZZ</name>
<dbReference type="AlphaFoldDB" id="A0A6J7H9B2"/>
<protein>
    <submittedName>
        <fullName evidence="1">Unannotated protein</fullName>
    </submittedName>
</protein>
<dbReference type="PANTHER" id="PTHR48228">
    <property type="entry name" value="SUCCINYL-COA--D-CITRAMALATE COA-TRANSFERASE"/>
    <property type="match status" value="1"/>
</dbReference>